<dbReference type="PANTHER" id="PTHR24305">
    <property type="entry name" value="CYTOCHROME P450"/>
    <property type="match status" value="1"/>
</dbReference>
<dbReference type="GO" id="GO:0020037">
    <property type="term" value="F:heme binding"/>
    <property type="evidence" value="ECO:0007669"/>
    <property type="project" value="InterPro"/>
</dbReference>
<evidence type="ECO:0000256" key="5">
    <source>
        <dbReference type="ARBA" id="ARBA00022723"/>
    </source>
</evidence>
<dbReference type="Pfam" id="PF00067">
    <property type="entry name" value="p450"/>
    <property type="match status" value="1"/>
</dbReference>
<evidence type="ECO:0000256" key="7">
    <source>
        <dbReference type="ARBA" id="ARBA00023004"/>
    </source>
</evidence>
<dbReference type="GO" id="GO:0004497">
    <property type="term" value="F:monooxygenase activity"/>
    <property type="evidence" value="ECO:0007669"/>
    <property type="project" value="UniProtKB-KW"/>
</dbReference>
<evidence type="ECO:0000256" key="1">
    <source>
        <dbReference type="ARBA" id="ARBA00001971"/>
    </source>
</evidence>
<keyword evidence="8" id="KW-0503">Monooxygenase</keyword>
<organism evidence="10 11">
    <name type="scientific">Rhizoctonia solani</name>
    <dbReference type="NCBI Taxonomy" id="456999"/>
    <lineage>
        <taxon>Eukaryota</taxon>
        <taxon>Fungi</taxon>
        <taxon>Dikarya</taxon>
        <taxon>Basidiomycota</taxon>
        <taxon>Agaricomycotina</taxon>
        <taxon>Agaricomycetes</taxon>
        <taxon>Cantharellales</taxon>
        <taxon>Ceratobasidiaceae</taxon>
        <taxon>Rhizoctonia</taxon>
    </lineage>
</organism>
<name>A0A8H3CQ43_9AGAM</name>
<keyword evidence="9" id="KW-1133">Transmembrane helix</keyword>
<keyword evidence="9" id="KW-0812">Transmembrane</keyword>
<keyword evidence="4" id="KW-0349">Heme</keyword>
<dbReference type="SUPFAM" id="SSF48264">
    <property type="entry name" value="Cytochrome P450"/>
    <property type="match status" value="1"/>
</dbReference>
<evidence type="ECO:0000256" key="8">
    <source>
        <dbReference type="ARBA" id="ARBA00023033"/>
    </source>
</evidence>
<sequence>MTSIDLPLTAPWLAFGGLVLLTIHWLRRPTVLARLPCPPGGNWLFGHFKNLMQPNGLEYQGQIFSKYGPTVMLKGFMGGQILFTIDPAVIHAVQIKDKDKFQRAKGPTIMIRSVFGGGLFALSPDEHRVQRKLLNPVFNMKYLRECKCMPIFMGIAKETTNTIKRELALSAGSKEVDIFPWATAAALDLVGEAGLGYSFNSFSGERNEYSTAIKQVTQSLIKIGPLIQILPYVHRIGTPEFRQWVLDLLPSKAIQGLRRAIKVQNEQAEEIIRARQALLSSGSDLSSEAGRGRDIMTLLN</sequence>
<dbReference type="Proteomes" id="UP000663850">
    <property type="component" value="Unassembled WGS sequence"/>
</dbReference>
<keyword evidence="6" id="KW-0560">Oxidoreductase</keyword>
<comment type="pathway">
    <text evidence="2">Secondary metabolite biosynthesis.</text>
</comment>
<evidence type="ECO:0000256" key="6">
    <source>
        <dbReference type="ARBA" id="ARBA00023002"/>
    </source>
</evidence>
<evidence type="ECO:0000313" key="10">
    <source>
        <dbReference type="EMBL" id="CAE6492323.1"/>
    </source>
</evidence>
<evidence type="ECO:0000256" key="3">
    <source>
        <dbReference type="ARBA" id="ARBA00010617"/>
    </source>
</evidence>
<feature type="non-terminal residue" evidence="10">
    <location>
        <position position="1"/>
    </location>
</feature>
<comment type="cofactor">
    <cofactor evidence="1">
        <name>heme</name>
        <dbReference type="ChEBI" id="CHEBI:30413"/>
    </cofactor>
</comment>
<comment type="similarity">
    <text evidence="3">Belongs to the cytochrome P450 family.</text>
</comment>
<comment type="caution">
    <text evidence="10">The sequence shown here is derived from an EMBL/GenBank/DDBJ whole genome shotgun (WGS) entry which is preliminary data.</text>
</comment>
<gene>
    <name evidence="10" type="ORF">RDB_LOCUS86225</name>
</gene>
<dbReference type="AlphaFoldDB" id="A0A8H3CQ43"/>
<dbReference type="InterPro" id="IPR001128">
    <property type="entry name" value="Cyt_P450"/>
</dbReference>
<reference evidence="10" key="1">
    <citation type="submission" date="2021-01" db="EMBL/GenBank/DDBJ databases">
        <authorList>
            <person name="Kaushik A."/>
        </authorList>
    </citation>
    <scope>NUCLEOTIDE SEQUENCE</scope>
    <source>
        <strain evidence="10">Type strain: AG8-Rh-89/</strain>
    </source>
</reference>
<evidence type="ECO:0000256" key="9">
    <source>
        <dbReference type="SAM" id="Phobius"/>
    </source>
</evidence>
<evidence type="ECO:0000256" key="2">
    <source>
        <dbReference type="ARBA" id="ARBA00005179"/>
    </source>
</evidence>
<keyword evidence="5" id="KW-0479">Metal-binding</keyword>
<dbReference type="GO" id="GO:0016705">
    <property type="term" value="F:oxidoreductase activity, acting on paired donors, with incorporation or reduction of molecular oxygen"/>
    <property type="evidence" value="ECO:0007669"/>
    <property type="project" value="InterPro"/>
</dbReference>
<accession>A0A8H3CQ43</accession>
<feature type="transmembrane region" description="Helical" evidence="9">
    <location>
        <begin position="6"/>
        <end position="26"/>
    </location>
</feature>
<dbReference type="EMBL" id="CAJMWZ010004564">
    <property type="protein sequence ID" value="CAE6492323.1"/>
    <property type="molecule type" value="Genomic_DNA"/>
</dbReference>
<keyword evidence="9" id="KW-0472">Membrane</keyword>
<dbReference type="InterPro" id="IPR050121">
    <property type="entry name" value="Cytochrome_P450_monoxygenase"/>
</dbReference>
<dbReference type="GO" id="GO:0005506">
    <property type="term" value="F:iron ion binding"/>
    <property type="evidence" value="ECO:0007669"/>
    <property type="project" value="InterPro"/>
</dbReference>
<proteinExistence type="inferred from homology"/>
<evidence type="ECO:0000313" key="11">
    <source>
        <dbReference type="Proteomes" id="UP000663850"/>
    </source>
</evidence>
<dbReference type="InterPro" id="IPR036396">
    <property type="entry name" value="Cyt_P450_sf"/>
</dbReference>
<keyword evidence="7" id="KW-0408">Iron</keyword>
<dbReference type="Gene3D" id="1.10.630.10">
    <property type="entry name" value="Cytochrome P450"/>
    <property type="match status" value="1"/>
</dbReference>
<protein>
    <recommendedName>
        <fullName evidence="12">Cytochrome P450</fullName>
    </recommendedName>
</protein>
<evidence type="ECO:0000256" key="4">
    <source>
        <dbReference type="ARBA" id="ARBA00022617"/>
    </source>
</evidence>
<dbReference type="PANTHER" id="PTHR24305:SF166">
    <property type="entry name" value="CYTOCHROME P450 12A4, MITOCHONDRIAL-RELATED"/>
    <property type="match status" value="1"/>
</dbReference>
<evidence type="ECO:0008006" key="12">
    <source>
        <dbReference type="Google" id="ProtNLM"/>
    </source>
</evidence>